<accession>A0A4Z0W7Y6</accession>
<protein>
    <submittedName>
        <fullName evidence="2">GNAT family N-acetyltransferase</fullName>
    </submittedName>
</protein>
<organism evidence="2 3">
    <name type="scientific">Natronospirillum operosum</name>
    <dbReference type="NCBI Taxonomy" id="2759953"/>
    <lineage>
        <taxon>Bacteria</taxon>
        <taxon>Pseudomonadati</taxon>
        <taxon>Pseudomonadota</taxon>
        <taxon>Gammaproteobacteria</taxon>
        <taxon>Oceanospirillales</taxon>
        <taxon>Natronospirillaceae</taxon>
        <taxon>Natronospirillum</taxon>
    </lineage>
</organism>
<dbReference type="Proteomes" id="UP000297475">
    <property type="component" value="Unassembled WGS sequence"/>
</dbReference>
<dbReference type="OrthoDB" id="1858440at2"/>
<dbReference type="InterPro" id="IPR000182">
    <property type="entry name" value="GNAT_dom"/>
</dbReference>
<reference evidence="2 3" key="1">
    <citation type="submission" date="2019-04" db="EMBL/GenBank/DDBJ databases">
        <title>Natronospirillum operosus gen. nov., sp. nov., a haloalkaliphilic satellite isolated from decaying biomass of laboratory culture of cyanobacterium Geitlerinema sp. and proposal of Natronospirillaceae fam. nov. and Saccharospirillaceae fam. nov.</title>
        <authorList>
            <person name="Kevbrin V."/>
            <person name="Boltyanskaya Y."/>
            <person name="Koziaeva V."/>
            <person name="Grouzdev D.S."/>
            <person name="Park M."/>
            <person name="Cho J."/>
        </authorList>
    </citation>
    <scope>NUCLEOTIDE SEQUENCE [LARGE SCALE GENOMIC DNA]</scope>
    <source>
        <strain evidence="2 3">G-116</strain>
    </source>
</reference>
<dbReference type="GO" id="GO:0016747">
    <property type="term" value="F:acyltransferase activity, transferring groups other than amino-acyl groups"/>
    <property type="evidence" value="ECO:0007669"/>
    <property type="project" value="InterPro"/>
</dbReference>
<dbReference type="CDD" id="cd04301">
    <property type="entry name" value="NAT_SF"/>
    <property type="match status" value="1"/>
</dbReference>
<dbReference type="PROSITE" id="PS51186">
    <property type="entry name" value="GNAT"/>
    <property type="match status" value="1"/>
</dbReference>
<proteinExistence type="predicted"/>
<keyword evidence="2" id="KW-0808">Transferase</keyword>
<name>A0A4Z0W7Y6_9GAMM</name>
<dbReference type="RefSeq" id="WP_135485105.1">
    <property type="nucleotide sequence ID" value="NZ_SRMF01000023.1"/>
</dbReference>
<keyword evidence="3" id="KW-1185">Reference proteome</keyword>
<sequence length="146" mass="16883">MAKIDLASIRDSNVFAAMEKAVDTEQYILPYTEAEHAHNMMDPSFVYLRILDADELVGFIILFLDQDMTSVEFRRIVVSAKGRGIGQSAIAEMEQFCLSVLHRQRVWLDVFEGNSRGRHIYEKLGYKYCGEGEHEEKKLLIYEKML</sequence>
<feature type="domain" description="N-acetyltransferase" evidence="1">
    <location>
        <begin position="2"/>
        <end position="146"/>
    </location>
</feature>
<dbReference type="EMBL" id="SRMF01000023">
    <property type="protein sequence ID" value="TGG89382.1"/>
    <property type="molecule type" value="Genomic_DNA"/>
</dbReference>
<dbReference type="PANTHER" id="PTHR43415">
    <property type="entry name" value="SPERMIDINE N(1)-ACETYLTRANSFERASE"/>
    <property type="match status" value="1"/>
</dbReference>
<comment type="caution">
    <text evidence="2">The sequence shown here is derived from an EMBL/GenBank/DDBJ whole genome shotgun (WGS) entry which is preliminary data.</text>
</comment>
<dbReference type="PANTHER" id="PTHR43415:SF3">
    <property type="entry name" value="GNAT-FAMILY ACETYLTRANSFERASE"/>
    <property type="match status" value="1"/>
</dbReference>
<evidence type="ECO:0000313" key="3">
    <source>
        <dbReference type="Proteomes" id="UP000297475"/>
    </source>
</evidence>
<evidence type="ECO:0000313" key="2">
    <source>
        <dbReference type="EMBL" id="TGG89382.1"/>
    </source>
</evidence>
<dbReference type="AlphaFoldDB" id="A0A4Z0W7Y6"/>
<dbReference type="SUPFAM" id="SSF55729">
    <property type="entry name" value="Acyl-CoA N-acyltransferases (Nat)"/>
    <property type="match status" value="1"/>
</dbReference>
<dbReference type="InterPro" id="IPR016181">
    <property type="entry name" value="Acyl_CoA_acyltransferase"/>
</dbReference>
<dbReference type="Gene3D" id="3.40.630.30">
    <property type="match status" value="1"/>
</dbReference>
<evidence type="ECO:0000259" key="1">
    <source>
        <dbReference type="PROSITE" id="PS51186"/>
    </source>
</evidence>
<dbReference type="Pfam" id="PF00583">
    <property type="entry name" value="Acetyltransf_1"/>
    <property type="match status" value="1"/>
</dbReference>
<gene>
    <name evidence="2" type="ORF">E4656_20055</name>
</gene>